<feature type="binding site" evidence="11">
    <location>
        <begin position="10"/>
        <end position="13"/>
    </location>
    <ligand>
        <name>ATP</name>
        <dbReference type="ChEBI" id="CHEBI:30616"/>
    </ligand>
</feature>
<dbReference type="CDD" id="cd04254">
    <property type="entry name" value="AAK_UMPK-PyrH-Ec"/>
    <property type="match status" value="1"/>
</dbReference>
<dbReference type="Gene3D" id="3.40.1160.10">
    <property type="entry name" value="Acetylglutamate kinase-like"/>
    <property type="match status" value="1"/>
</dbReference>
<evidence type="ECO:0000256" key="6">
    <source>
        <dbReference type="ARBA" id="ARBA00022741"/>
    </source>
</evidence>
<dbReference type="RefSeq" id="WP_231061542.1">
    <property type="nucleotide sequence ID" value="NZ_JAJNOR010000001.1"/>
</dbReference>
<evidence type="ECO:0000313" key="13">
    <source>
        <dbReference type="EMBL" id="MCD2491627.1"/>
    </source>
</evidence>
<feature type="binding site" evidence="11">
    <location>
        <position position="53"/>
    </location>
    <ligand>
        <name>ATP</name>
        <dbReference type="ChEBI" id="CHEBI:30616"/>
    </ligand>
</feature>
<comment type="caution">
    <text evidence="11">Lacks conserved residue(s) required for the propagation of feature annotation.</text>
</comment>
<dbReference type="SUPFAM" id="SSF53633">
    <property type="entry name" value="Carbamate kinase-like"/>
    <property type="match status" value="1"/>
</dbReference>
<keyword evidence="4 11" id="KW-0963">Cytoplasm</keyword>
<evidence type="ECO:0000256" key="1">
    <source>
        <dbReference type="ARBA" id="ARBA00004496"/>
    </source>
</evidence>
<keyword evidence="5 11" id="KW-0808">Transferase</keyword>
<dbReference type="GO" id="GO:0044210">
    <property type="term" value="P:'de novo' CTP biosynthetic process"/>
    <property type="evidence" value="ECO:0007669"/>
    <property type="project" value="UniProtKB-UniRule"/>
</dbReference>
<protein>
    <recommendedName>
        <fullName evidence="11">Uridylate kinase</fullName>
        <shortName evidence="11">UK</shortName>
        <ecNumber evidence="11">2.7.4.22</ecNumber>
    </recommendedName>
    <alternativeName>
        <fullName evidence="11">Uridine monophosphate kinase</fullName>
        <shortName evidence="11">UMP kinase</shortName>
        <shortName evidence="11">UMPK</shortName>
    </alternativeName>
</protein>
<evidence type="ECO:0000256" key="11">
    <source>
        <dbReference type="HAMAP-Rule" id="MF_01220"/>
    </source>
</evidence>
<comment type="subcellular location">
    <subcellularLocation>
        <location evidence="1 11">Cytoplasm</location>
    </subcellularLocation>
</comment>
<evidence type="ECO:0000256" key="5">
    <source>
        <dbReference type="ARBA" id="ARBA00022679"/>
    </source>
</evidence>
<evidence type="ECO:0000256" key="7">
    <source>
        <dbReference type="ARBA" id="ARBA00022777"/>
    </source>
</evidence>
<dbReference type="PANTHER" id="PTHR42833">
    <property type="entry name" value="URIDYLATE KINASE"/>
    <property type="match status" value="1"/>
</dbReference>
<evidence type="ECO:0000313" key="14">
    <source>
        <dbReference type="Proteomes" id="UP001299265"/>
    </source>
</evidence>
<evidence type="ECO:0000256" key="4">
    <source>
        <dbReference type="ARBA" id="ARBA00022490"/>
    </source>
</evidence>
<dbReference type="PANTHER" id="PTHR42833:SF4">
    <property type="entry name" value="URIDYLATE KINASE PUMPKIN, CHLOROPLASTIC"/>
    <property type="match status" value="1"/>
</dbReference>
<dbReference type="InterPro" id="IPR036393">
    <property type="entry name" value="AceGlu_kinase-like_sf"/>
</dbReference>
<feature type="domain" description="Aspartate/glutamate/uridylate kinase" evidence="12">
    <location>
        <begin position="6"/>
        <end position="211"/>
    </location>
</feature>
<keyword evidence="14" id="KW-1185">Reference proteome</keyword>
<keyword evidence="11" id="KW-0021">Allosteric enzyme</keyword>
<feature type="binding site" evidence="11">
    <location>
        <position position="57"/>
    </location>
    <ligand>
        <name>ATP</name>
        <dbReference type="ChEBI" id="CHEBI:30616"/>
    </ligand>
</feature>
<feature type="binding site" evidence="11">
    <location>
        <position position="164"/>
    </location>
    <ligand>
        <name>ATP</name>
        <dbReference type="ChEBI" id="CHEBI:30616"/>
    </ligand>
</feature>
<evidence type="ECO:0000256" key="8">
    <source>
        <dbReference type="ARBA" id="ARBA00022840"/>
    </source>
</evidence>
<organism evidence="13 14">
    <name type="scientific">Lientehia hominis</name>
    <dbReference type="NCBI Taxonomy" id="2897778"/>
    <lineage>
        <taxon>Bacteria</taxon>
        <taxon>Bacillati</taxon>
        <taxon>Bacillota</taxon>
        <taxon>Clostridia</taxon>
        <taxon>Lachnospirales</taxon>
        <taxon>Lachnospiraceae</taxon>
        <taxon>Lientehia</taxon>
    </lineage>
</organism>
<evidence type="ECO:0000256" key="10">
    <source>
        <dbReference type="ARBA" id="ARBA00047767"/>
    </source>
</evidence>
<dbReference type="GO" id="GO:0005737">
    <property type="term" value="C:cytoplasm"/>
    <property type="evidence" value="ECO:0007669"/>
    <property type="project" value="UniProtKB-SubCell"/>
</dbReference>
<comment type="caution">
    <text evidence="13">The sequence shown here is derived from an EMBL/GenBank/DDBJ whole genome shotgun (WGS) entry which is preliminary data.</text>
</comment>
<comment type="similarity">
    <text evidence="3 11">Belongs to the UMP kinase family.</text>
</comment>
<dbReference type="EMBL" id="JAJNOR010000001">
    <property type="protein sequence ID" value="MCD2491627.1"/>
    <property type="molecule type" value="Genomic_DNA"/>
</dbReference>
<dbReference type="EC" id="2.7.4.22" evidence="11"/>
<proteinExistence type="inferred from homology"/>
<dbReference type="Pfam" id="PF00696">
    <property type="entry name" value="AA_kinase"/>
    <property type="match status" value="1"/>
</dbReference>
<keyword evidence="8 11" id="KW-0067">ATP-binding</keyword>
<reference evidence="13 14" key="1">
    <citation type="submission" date="2021-11" db="EMBL/GenBank/DDBJ databases">
        <title>Lacrimispora sp. nov. NSJ-141 isolated from human feces.</title>
        <authorList>
            <person name="Abdugheni R."/>
        </authorList>
    </citation>
    <scope>NUCLEOTIDE SEQUENCE [LARGE SCALE GENOMIC DNA]</scope>
    <source>
        <strain evidence="13 14">NSJ-141</strain>
    </source>
</reference>
<accession>A0AAP2RG68</accession>
<comment type="pathway">
    <text evidence="2 11">Pyrimidine metabolism; CTP biosynthesis via de novo pathway; UDP from UMP (UMPK route): step 1/1.</text>
</comment>
<dbReference type="FunFam" id="3.40.1160.10:FF:000001">
    <property type="entry name" value="Uridylate kinase"/>
    <property type="match status" value="1"/>
</dbReference>
<evidence type="ECO:0000256" key="3">
    <source>
        <dbReference type="ARBA" id="ARBA00007614"/>
    </source>
</evidence>
<feature type="binding site" evidence="11">
    <location>
        <begin position="131"/>
        <end position="138"/>
    </location>
    <ligand>
        <name>UMP</name>
        <dbReference type="ChEBI" id="CHEBI:57865"/>
    </ligand>
</feature>
<comment type="function">
    <text evidence="11">Catalyzes the reversible phosphorylation of UMP to UDP.</text>
</comment>
<dbReference type="GO" id="GO:0005524">
    <property type="term" value="F:ATP binding"/>
    <property type="evidence" value="ECO:0007669"/>
    <property type="project" value="UniProtKB-KW"/>
</dbReference>
<dbReference type="NCBIfam" id="TIGR02075">
    <property type="entry name" value="pyrH_bact"/>
    <property type="match status" value="1"/>
</dbReference>
<dbReference type="PIRSF" id="PIRSF005650">
    <property type="entry name" value="Uridylate_kin"/>
    <property type="match status" value="1"/>
</dbReference>
<evidence type="ECO:0000256" key="9">
    <source>
        <dbReference type="ARBA" id="ARBA00022975"/>
    </source>
</evidence>
<comment type="subunit">
    <text evidence="11">Homohexamer.</text>
</comment>
<feature type="region of interest" description="Involved in allosteric activation by GTP" evidence="11">
    <location>
        <begin position="18"/>
        <end position="23"/>
    </location>
</feature>
<keyword evidence="7 11" id="KW-0418">Kinase</keyword>
<sequence length="237" mass="25372">MEKARRVLLKLSGEALAGPAGKGFDEATVKAVAKQVKPSAEEGIEIGVVIGGGNFWRGRSSNAIDRPKADQIGMLATVMNCIYVSEIFRSEGMDTEIFTPFACGTMTKLFSKDAANQCFREGKVVFFAGGTGHPYFSTDTGIVLRAIEMEADLILLAKAVDGVYDSDPRTNPDAKKYDTVSIGEVIEKKLAVVDLTASIMCMENHMPMAVFGLGEKDSIGKAMKGDITGTVVTVDDK</sequence>
<feature type="binding site" evidence="11">
    <location>
        <position position="167"/>
    </location>
    <ligand>
        <name>ATP</name>
        <dbReference type="ChEBI" id="CHEBI:30616"/>
    </ligand>
</feature>
<dbReference type="AlphaFoldDB" id="A0AAP2RG68"/>
<evidence type="ECO:0000256" key="2">
    <source>
        <dbReference type="ARBA" id="ARBA00004791"/>
    </source>
</evidence>
<gene>
    <name evidence="11 13" type="primary">pyrH</name>
    <name evidence="13" type="ORF">LQE92_03185</name>
</gene>
<keyword evidence="6 11" id="KW-0547">Nucleotide-binding</keyword>
<dbReference type="InterPro" id="IPR001048">
    <property type="entry name" value="Asp/Glu/Uridylate_kinase"/>
</dbReference>
<keyword evidence="9 11" id="KW-0665">Pyrimidine biosynthesis</keyword>
<dbReference type="HAMAP" id="MF_01220_B">
    <property type="entry name" value="PyrH_B"/>
    <property type="match status" value="1"/>
</dbReference>
<dbReference type="Proteomes" id="UP001299265">
    <property type="component" value="Unassembled WGS sequence"/>
</dbReference>
<name>A0AAP2RG68_9FIRM</name>
<evidence type="ECO:0000259" key="12">
    <source>
        <dbReference type="Pfam" id="PF00696"/>
    </source>
</evidence>
<dbReference type="InterPro" id="IPR015963">
    <property type="entry name" value="Uridylate_kinase_bac"/>
</dbReference>
<dbReference type="GO" id="GO:0006225">
    <property type="term" value="P:UDP biosynthetic process"/>
    <property type="evidence" value="ECO:0007669"/>
    <property type="project" value="TreeGrafter"/>
</dbReference>
<feature type="binding site" evidence="11">
    <location>
        <position position="70"/>
    </location>
    <ligand>
        <name>UMP</name>
        <dbReference type="ChEBI" id="CHEBI:57865"/>
    </ligand>
</feature>
<dbReference type="InterPro" id="IPR011817">
    <property type="entry name" value="Uridylate_kinase"/>
</dbReference>
<feature type="binding site" evidence="11">
    <location>
        <position position="52"/>
    </location>
    <ligand>
        <name>UMP</name>
        <dbReference type="ChEBI" id="CHEBI:57865"/>
    </ligand>
</feature>
<comment type="catalytic activity">
    <reaction evidence="10 11">
        <text>UMP + ATP = UDP + ADP</text>
        <dbReference type="Rhea" id="RHEA:24400"/>
        <dbReference type="ChEBI" id="CHEBI:30616"/>
        <dbReference type="ChEBI" id="CHEBI:57865"/>
        <dbReference type="ChEBI" id="CHEBI:58223"/>
        <dbReference type="ChEBI" id="CHEBI:456216"/>
        <dbReference type="EC" id="2.7.4.22"/>
    </reaction>
</comment>
<comment type="activity regulation">
    <text evidence="11">Allosterically activated by GTP. Inhibited by UTP.</text>
</comment>
<dbReference type="GO" id="GO:0033862">
    <property type="term" value="F:UMP kinase activity"/>
    <property type="evidence" value="ECO:0007669"/>
    <property type="project" value="UniProtKB-EC"/>
</dbReference>